<gene>
    <name evidence="2" type="ORF">DF3PA_260019</name>
</gene>
<accession>A0A564WGG5</accession>
<dbReference type="Proteomes" id="UP000326641">
    <property type="component" value="Unassembled WGS sequence"/>
</dbReference>
<proteinExistence type="predicted"/>
<feature type="compositionally biased region" description="Basic and acidic residues" evidence="1">
    <location>
        <begin position="20"/>
        <end position="30"/>
    </location>
</feature>
<evidence type="ECO:0000313" key="2">
    <source>
        <dbReference type="EMBL" id="VUX46653.1"/>
    </source>
</evidence>
<organism evidence="2 3">
    <name type="scientific">Candidatus Defluviicoccus seviourii</name>
    <dbReference type="NCBI Taxonomy" id="2565273"/>
    <lineage>
        <taxon>Bacteria</taxon>
        <taxon>Pseudomonadati</taxon>
        <taxon>Pseudomonadota</taxon>
        <taxon>Alphaproteobacteria</taxon>
        <taxon>Rhodospirillales</taxon>
        <taxon>Rhodospirillaceae</taxon>
        <taxon>Defluviicoccus</taxon>
    </lineage>
</organism>
<protein>
    <submittedName>
        <fullName evidence="2">Uncharacterized protein</fullName>
    </submittedName>
</protein>
<comment type="caution">
    <text evidence="2">The sequence shown here is derived from an EMBL/GenBank/DDBJ whole genome shotgun (WGS) entry which is preliminary data.</text>
</comment>
<reference evidence="2" key="1">
    <citation type="submission" date="2018-11" db="EMBL/GenBank/DDBJ databases">
        <authorList>
            <person name="Onetto C."/>
        </authorList>
    </citation>
    <scope>NUCLEOTIDE SEQUENCE [LARGE SCALE GENOMIC DNA]</scope>
</reference>
<dbReference type="AlphaFoldDB" id="A0A564WGG5"/>
<sequence length="87" mass="9944">MKSFASHTSAWMSMLSFEPAHPDGRGDTASRRAAQGTSPLRAHDMRLSTMRNIWFEFVEISIMSQEFPEFLHPAIPEGTKAHFYEDK</sequence>
<dbReference type="EMBL" id="UXAT02000019">
    <property type="protein sequence ID" value="VUX46653.1"/>
    <property type="molecule type" value="Genomic_DNA"/>
</dbReference>
<evidence type="ECO:0000256" key="1">
    <source>
        <dbReference type="SAM" id="MobiDB-lite"/>
    </source>
</evidence>
<evidence type="ECO:0000313" key="3">
    <source>
        <dbReference type="Proteomes" id="UP000326641"/>
    </source>
</evidence>
<feature type="region of interest" description="Disordered" evidence="1">
    <location>
        <begin position="19"/>
        <end position="41"/>
    </location>
</feature>
<keyword evidence="3" id="KW-1185">Reference proteome</keyword>
<name>A0A564WGG5_9PROT</name>